<dbReference type="EMBL" id="MH271318">
    <property type="protein sequence ID" value="AWY06531.1"/>
    <property type="molecule type" value="Genomic_DNA"/>
</dbReference>
<accession>A0A2Z4Q906</accession>
<dbReference type="KEGG" id="vg:54993645"/>
<reference evidence="3" key="1">
    <citation type="submission" date="2018-04" db="EMBL/GenBank/DDBJ databases">
        <authorList>
            <person name="Go L.Y."/>
            <person name="Mitchell J.A."/>
        </authorList>
    </citation>
    <scope>NUCLEOTIDE SEQUENCE [LARGE SCALE GENOMIC DNA]</scope>
</reference>
<feature type="transmembrane region" description="Helical" evidence="1">
    <location>
        <begin position="55"/>
        <end position="75"/>
    </location>
</feature>
<keyword evidence="1" id="KW-0812">Transmembrane</keyword>
<evidence type="ECO:0000313" key="2">
    <source>
        <dbReference type="EMBL" id="AWY06531.1"/>
    </source>
</evidence>
<keyword evidence="3" id="KW-1185">Reference proteome</keyword>
<gene>
    <name evidence="2" type="primary">29</name>
    <name evidence="2" type="ORF">PBI_TRINE_29</name>
</gene>
<feature type="transmembrane region" description="Helical" evidence="1">
    <location>
        <begin position="28"/>
        <end position="49"/>
    </location>
</feature>
<keyword evidence="1" id="KW-0472">Membrane</keyword>
<dbReference type="RefSeq" id="YP_009803086.1">
    <property type="nucleotide sequence ID" value="NC_047991.1"/>
</dbReference>
<evidence type="ECO:0000313" key="3">
    <source>
        <dbReference type="Proteomes" id="UP000250672"/>
    </source>
</evidence>
<proteinExistence type="predicted"/>
<protein>
    <submittedName>
        <fullName evidence="2">Membrane protein</fullName>
    </submittedName>
</protein>
<dbReference type="Proteomes" id="UP000250672">
    <property type="component" value="Genome"/>
</dbReference>
<name>A0A2Z4Q906_9CAUD</name>
<organism evidence="2 3">
    <name type="scientific">Gordonia phage Trine</name>
    <dbReference type="NCBI Taxonomy" id="2201431"/>
    <lineage>
        <taxon>Viruses</taxon>
        <taxon>Duplodnaviria</taxon>
        <taxon>Heunggongvirae</taxon>
        <taxon>Uroviricota</taxon>
        <taxon>Caudoviricetes</taxon>
        <taxon>Trinevirus</taxon>
        <taxon>Trinevirus trine</taxon>
    </lineage>
</organism>
<evidence type="ECO:0000256" key="1">
    <source>
        <dbReference type="SAM" id="Phobius"/>
    </source>
</evidence>
<keyword evidence="1" id="KW-1133">Transmembrane helix</keyword>
<sequence>MTGPTDDPLHRLAKDQLRMDAAGKIHTAVDVIIGILVYLAGVTLGVTLLDQELSISLLWISAAGWLAVAVIRVLIVRAQLRARLALLDSRRDSV</sequence>
<dbReference type="GeneID" id="54993645"/>